<dbReference type="InterPro" id="IPR009875">
    <property type="entry name" value="PilZ_domain"/>
</dbReference>
<keyword evidence="3" id="KW-1185">Reference proteome</keyword>
<dbReference type="EMBL" id="VNHS01000012">
    <property type="protein sequence ID" value="TYP70299.1"/>
    <property type="molecule type" value="Genomic_DNA"/>
</dbReference>
<evidence type="ECO:0000313" key="3">
    <source>
        <dbReference type="Proteomes" id="UP000323257"/>
    </source>
</evidence>
<dbReference type="RefSeq" id="WP_148932643.1">
    <property type="nucleotide sequence ID" value="NZ_VNHS01000012.1"/>
</dbReference>
<protein>
    <submittedName>
        <fullName evidence="2">PilZ domain-containing protein</fullName>
    </submittedName>
</protein>
<feature type="domain" description="PilZ" evidence="1">
    <location>
        <begin position="34"/>
        <end position="105"/>
    </location>
</feature>
<evidence type="ECO:0000313" key="2">
    <source>
        <dbReference type="EMBL" id="TYP70299.1"/>
    </source>
</evidence>
<dbReference type="Gene3D" id="2.40.10.220">
    <property type="entry name" value="predicted glycosyltransferase like domains"/>
    <property type="match status" value="1"/>
</dbReference>
<dbReference type="Proteomes" id="UP000323257">
    <property type="component" value="Unassembled WGS sequence"/>
</dbReference>
<sequence length="150" mass="17531">MTINNPAVRKDMRIRLTDGTKAIISIYRVFGNDVQSGEIPVSVHNMSPTGMLFATHLRFPVSDDFAIRIKVKLGDWEFVLIGHILWRRKEENQYLYGCAYLPDQKVRLAIVRALNEKLRSQNPQQSRIHDLYQRMTDKDQFVRMRLDARG</sequence>
<dbReference type="AlphaFoldDB" id="A0A5S5BTE3"/>
<accession>A0A5S5BTE3</accession>
<comment type="caution">
    <text evidence="2">The sequence shown here is derived from an EMBL/GenBank/DDBJ whole genome shotgun (WGS) entry which is preliminary data.</text>
</comment>
<gene>
    <name evidence="2" type="ORF">BCM02_112280</name>
</gene>
<reference evidence="2 3" key="1">
    <citation type="submission" date="2019-07" db="EMBL/GenBank/DDBJ databases">
        <title>Genomic Encyclopedia of Type Strains, Phase III (KMG-III): the genomes of soil and plant-associated and newly described type strains.</title>
        <authorList>
            <person name="Whitman W."/>
        </authorList>
    </citation>
    <scope>NUCLEOTIDE SEQUENCE [LARGE SCALE GENOMIC DNA]</scope>
    <source>
        <strain evidence="2 3">BL24</strain>
    </source>
</reference>
<evidence type="ECO:0000259" key="1">
    <source>
        <dbReference type="Pfam" id="PF07238"/>
    </source>
</evidence>
<organism evidence="2 3">
    <name type="scientific">Paenibacillus methanolicus</name>
    <dbReference type="NCBI Taxonomy" id="582686"/>
    <lineage>
        <taxon>Bacteria</taxon>
        <taxon>Bacillati</taxon>
        <taxon>Bacillota</taxon>
        <taxon>Bacilli</taxon>
        <taxon>Bacillales</taxon>
        <taxon>Paenibacillaceae</taxon>
        <taxon>Paenibacillus</taxon>
    </lineage>
</organism>
<dbReference type="OrthoDB" id="2382373at2"/>
<dbReference type="Pfam" id="PF07238">
    <property type="entry name" value="PilZ"/>
    <property type="match status" value="1"/>
</dbReference>
<dbReference type="GO" id="GO:0035438">
    <property type="term" value="F:cyclic-di-GMP binding"/>
    <property type="evidence" value="ECO:0007669"/>
    <property type="project" value="InterPro"/>
</dbReference>
<name>A0A5S5BTE3_9BACL</name>
<proteinExistence type="predicted"/>